<dbReference type="EMBL" id="JACOPQ010000004">
    <property type="protein sequence ID" value="MBC5736692.1"/>
    <property type="molecule type" value="Genomic_DNA"/>
</dbReference>
<dbReference type="RefSeq" id="WP_186918819.1">
    <property type="nucleotide sequence ID" value="NZ_JACOPQ010000004.1"/>
</dbReference>
<feature type="region of interest" description="Disordered" evidence="1">
    <location>
        <begin position="791"/>
        <end position="837"/>
    </location>
</feature>
<dbReference type="Proteomes" id="UP000607645">
    <property type="component" value="Unassembled WGS sequence"/>
</dbReference>
<proteinExistence type="predicted"/>
<evidence type="ECO:0000313" key="5">
    <source>
        <dbReference type="Proteomes" id="UP000607645"/>
    </source>
</evidence>
<keyword evidence="3" id="KW-0732">Signal</keyword>
<keyword evidence="2" id="KW-0472">Membrane</keyword>
<comment type="caution">
    <text evidence="4">The sequence shown here is derived from an EMBL/GenBank/DDBJ whole genome shotgun (WGS) entry which is preliminary data.</text>
</comment>
<feature type="transmembrane region" description="Helical" evidence="2">
    <location>
        <begin position="863"/>
        <end position="884"/>
    </location>
</feature>
<reference evidence="4" key="1">
    <citation type="submission" date="2020-08" db="EMBL/GenBank/DDBJ databases">
        <title>Genome public.</title>
        <authorList>
            <person name="Liu C."/>
            <person name="Sun Q."/>
        </authorList>
    </citation>
    <scope>NUCLEOTIDE SEQUENCE</scope>
    <source>
        <strain evidence="4">NSJ-52</strain>
    </source>
</reference>
<keyword evidence="2" id="KW-0812">Transmembrane</keyword>
<dbReference type="AlphaFoldDB" id="A0A8J6JK07"/>
<feature type="signal peptide" evidence="3">
    <location>
        <begin position="1"/>
        <end position="27"/>
    </location>
</feature>
<keyword evidence="2" id="KW-1133">Transmembrane helix</keyword>
<evidence type="ECO:0000313" key="4">
    <source>
        <dbReference type="EMBL" id="MBC5736692.1"/>
    </source>
</evidence>
<evidence type="ECO:0000256" key="3">
    <source>
        <dbReference type="SAM" id="SignalP"/>
    </source>
</evidence>
<dbReference type="Gene3D" id="3.10.20.320">
    <property type="entry name" value="Putative peptidoglycan bound protein (lpxtg motif)"/>
    <property type="match status" value="1"/>
</dbReference>
<sequence>MKHNNRFLATLTALCLLGTMVPAAALAAEGQEAGHLEGCGYVCSHIHSGECGFAAAVEGRDCTDVHVHDADCGYAEASEEVNCMNGNCDGTEDGHVEHQDAVSAADCAYVHEHGAECGFAAETEGSPCSHVCGEDEWVCAGGCPLAADVGEAPLPAQVAVELEAEADRTYTLSGVQECGYLFSGAGTVVLEDVVIAAGEGFSAVTLADGAEVTVEISGACILTGGAGGAGIAVPASAVLTLTGSGSLTAVGNGGTDEGGLSGAGIGGTYGQGDSGVIHITDLTGGLTARGYGVHACGIGSAYNGSSMAINITRSVIAESVGGFEQNDQSSDYGVGIVTKYGNNDPEGGAAIGGGGKAGDCGDITITDSTVAKAWGGSKSAAIGGTCWADCGEITVTGSTLLDVLGGCTSAGIGVGRVSERGRDTEANAQIAIVDSTVSARGGVYGAAIGTGYNSGSAGNRKSEGVRELAITTVEISSSHISAVGGNGGAGIGGGYKGYNTEIAIDSASTVYAQGGVLAEKADILENGACGIGAGANGSGVFSGGVIAIAAGADVTAVSNGGKWAVDIDGTRVQGVENVYQNRFLVEDGKLTIGAEGAPAYVKNPADDCTVIDPAVRNTVILGEKTVDLPAGYICGAATQSGSGVYQSVTADKSQLFSQYGSSAESVGYAEKTTAEELGKAAVDMAAGSDLRANSYLYVALRGDEAPPAPVVPDEPSPASYRITVNYLEAATGDSLEKPYTRRLSDGSSYDVTARAALEIDGYVIDHVDGETTGMLDRDVVVDVYYVKETQITDPETPAGPNPPGVEPESPEDVTMDDGDVPTAALPELPAGPETPGETVIVEGEVPLGDLPQTGTAAAQANPAATLGLAALVLSMALAGVTAVINRKREDAE</sequence>
<evidence type="ECO:0000256" key="2">
    <source>
        <dbReference type="SAM" id="Phobius"/>
    </source>
</evidence>
<feature type="chain" id="PRO_5035325379" evidence="3">
    <location>
        <begin position="28"/>
        <end position="892"/>
    </location>
</feature>
<gene>
    <name evidence="4" type="ORF">H8S62_06665</name>
</gene>
<accession>A0A8J6JK07</accession>
<protein>
    <submittedName>
        <fullName evidence="4">Uncharacterized protein</fullName>
    </submittedName>
</protein>
<evidence type="ECO:0000256" key="1">
    <source>
        <dbReference type="SAM" id="MobiDB-lite"/>
    </source>
</evidence>
<name>A0A8J6JK07_9FIRM</name>
<keyword evidence="5" id="KW-1185">Reference proteome</keyword>
<feature type="compositionally biased region" description="Acidic residues" evidence="1">
    <location>
        <begin position="808"/>
        <end position="819"/>
    </location>
</feature>
<organism evidence="4 5">
    <name type="scientific">Lawsonibacter faecis</name>
    <dbReference type="NCBI Taxonomy" id="2763052"/>
    <lineage>
        <taxon>Bacteria</taxon>
        <taxon>Bacillati</taxon>
        <taxon>Bacillota</taxon>
        <taxon>Clostridia</taxon>
        <taxon>Eubacteriales</taxon>
        <taxon>Oscillospiraceae</taxon>
        <taxon>Lawsonibacter</taxon>
    </lineage>
</organism>